<dbReference type="EMBL" id="FTNE01000005">
    <property type="protein sequence ID" value="SIQ50599.1"/>
    <property type="molecule type" value="Genomic_DNA"/>
</dbReference>
<accession>A0A8G2CJG1</accession>
<dbReference type="InterPro" id="IPR000527">
    <property type="entry name" value="Flag_Lring"/>
</dbReference>
<dbReference type="GO" id="GO:0071973">
    <property type="term" value="P:bacterial-type flagellum-dependent cell motility"/>
    <property type="evidence" value="ECO:0007669"/>
    <property type="project" value="InterPro"/>
</dbReference>
<keyword evidence="9" id="KW-0282">Flagellum</keyword>
<reference evidence="9 10" key="1">
    <citation type="submission" date="2017-01" db="EMBL/GenBank/DDBJ databases">
        <authorList>
            <person name="Varghese N."/>
            <person name="Submissions S."/>
        </authorList>
    </citation>
    <scope>NUCLEOTIDE SEQUENCE [LARGE SCALE GENOMIC DNA]</scope>
    <source>
        <strain evidence="9 10">ATCC 35905</strain>
    </source>
</reference>
<evidence type="ECO:0000256" key="5">
    <source>
        <dbReference type="ARBA" id="ARBA00023143"/>
    </source>
</evidence>
<proteinExistence type="inferred from homology"/>
<keyword evidence="8" id="KW-1133">Transmembrane helix</keyword>
<comment type="caution">
    <text evidence="9">The sequence shown here is derived from an EMBL/GenBank/DDBJ whole genome shotgun (WGS) entry which is preliminary data.</text>
</comment>
<keyword evidence="5 7" id="KW-0975">Bacterial flagellum</keyword>
<keyword evidence="8" id="KW-0812">Transmembrane</keyword>
<dbReference type="HAMAP" id="MF_00415">
    <property type="entry name" value="FlgH"/>
    <property type="match status" value="1"/>
</dbReference>
<comment type="similarity">
    <text evidence="2 7">Belongs to the FlgH family.</text>
</comment>
<keyword evidence="6 7" id="KW-0998">Cell outer membrane</keyword>
<keyword evidence="4 7" id="KW-0472">Membrane</keyword>
<sequence length="257" mass="27327">MRRDATYHHGGRYARAIGAVISVLSLGGCGAFSNLSYVGHAPPMTPITNPTQAATWRPVSMPMPPLRDVPSAPDSLWRRGARAFFKDQRASRVGDIITITVNINDAATLKDQTTLGRTGSESMGVPNLFGLESLIPRVLGKGVNPSSLVSVSGAGNSTGTGQIQRNESVTLSLAGEITQVLPNGNFVVVARQEMRVNNELRVLTVSGICRPQDIASNNIVQANQLAEARISYGGRGLISGQQSPRVGQQILDDIVPF</sequence>
<evidence type="ECO:0000256" key="2">
    <source>
        <dbReference type="ARBA" id="ARBA00006929"/>
    </source>
</evidence>
<evidence type="ECO:0000313" key="9">
    <source>
        <dbReference type="EMBL" id="SIQ50599.1"/>
    </source>
</evidence>
<dbReference type="Proteomes" id="UP000186308">
    <property type="component" value="Unassembled WGS sequence"/>
</dbReference>
<dbReference type="GO" id="GO:0009427">
    <property type="term" value="C:bacterial-type flagellum basal body, distal rod, L ring"/>
    <property type="evidence" value="ECO:0007669"/>
    <property type="project" value="InterPro"/>
</dbReference>
<keyword evidence="9" id="KW-0969">Cilium</keyword>
<feature type="transmembrane region" description="Helical" evidence="8">
    <location>
        <begin position="12"/>
        <end position="33"/>
    </location>
</feature>
<comment type="subunit">
    <text evidence="7">The basal body constitutes a major portion of the flagellar organelle and consists of four rings (L,P,S, and M) mounted on a central rod.</text>
</comment>
<dbReference type="GO" id="GO:0009279">
    <property type="term" value="C:cell outer membrane"/>
    <property type="evidence" value="ECO:0007669"/>
    <property type="project" value="UniProtKB-SubCell"/>
</dbReference>
<keyword evidence="3 7" id="KW-0732">Signal</keyword>
<dbReference type="PROSITE" id="PS51257">
    <property type="entry name" value="PROKAR_LIPOPROTEIN"/>
    <property type="match status" value="1"/>
</dbReference>
<comment type="function">
    <text evidence="1 7">Assembles around the rod to form the L-ring and probably protects the motor/basal body from shearing forces during rotation.</text>
</comment>
<organism evidence="9 10">
    <name type="scientific">Acidiphilium rubrum</name>
    <dbReference type="NCBI Taxonomy" id="526"/>
    <lineage>
        <taxon>Bacteria</taxon>
        <taxon>Pseudomonadati</taxon>
        <taxon>Pseudomonadota</taxon>
        <taxon>Alphaproteobacteria</taxon>
        <taxon>Acetobacterales</taxon>
        <taxon>Acidocellaceae</taxon>
        <taxon>Acidiphilium</taxon>
    </lineage>
</organism>
<gene>
    <name evidence="7" type="primary">flgH</name>
    <name evidence="9" type="ORF">SAMN05421828_105150</name>
</gene>
<dbReference type="Pfam" id="PF02107">
    <property type="entry name" value="FlgH"/>
    <property type="match status" value="1"/>
</dbReference>
<comment type="subcellular location">
    <subcellularLocation>
        <location evidence="7">Cell outer membrane</location>
        <topology evidence="7">Lipid-anchor</topology>
    </subcellularLocation>
    <subcellularLocation>
        <location evidence="7">Bacterial flagellum basal body</location>
    </subcellularLocation>
</comment>
<evidence type="ECO:0000256" key="1">
    <source>
        <dbReference type="ARBA" id="ARBA00002591"/>
    </source>
</evidence>
<evidence type="ECO:0000256" key="4">
    <source>
        <dbReference type="ARBA" id="ARBA00023136"/>
    </source>
</evidence>
<dbReference type="PRINTS" id="PR01008">
    <property type="entry name" value="FLGLRINGFLGH"/>
</dbReference>
<keyword evidence="9" id="KW-0966">Cell projection</keyword>
<evidence type="ECO:0000256" key="3">
    <source>
        <dbReference type="ARBA" id="ARBA00022729"/>
    </source>
</evidence>
<dbReference type="PANTHER" id="PTHR34933:SF1">
    <property type="entry name" value="FLAGELLAR L-RING PROTEIN"/>
    <property type="match status" value="1"/>
</dbReference>
<dbReference type="NCBIfam" id="NF001305">
    <property type="entry name" value="PRK00249.1-5"/>
    <property type="match status" value="1"/>
</dbReference>
<dbReference type="PANTHER" id="PTHR34933">
    <property type="entry name" value="FLAGELLAR L-RING PROTEIN"/>
    <property type="match status" value="1"/>
</dbReference>
<keyword evidence="10" id="KW-1185">Reference proteome</keyword>
<protein>
    <recommendedName>
        <fullName evidence="7">Flagellar L-ring protein</fullName>
    </recommendedName>
    <alternativeName>
        <fullName evidence="7">Basal body L-ring protein</fullName>
    </alternativeName>
</protein>
<keyword evidence="7" id="KW-0449">Lipoprotein</keyword>
<dbReference type="AlphaFoldDB" id="A0A8G2CJG1"/>
<name>A0A8G2CJG1_ACIRU</name>
<evidence type="ECO:0000256" key="7">
    <source>
        <dbReference type="HAMAP-Rule" id="MF_00415"/>
    </source>
</evidence>
<evidence type="ECO:0000313" key="10">
    <source>
        <dbReference type="Proteomes" id="UP000186308"/>
    </source>
</evidence>
<evidence type="ECO:0000256" key="6">
    <source>
        <dbReference type="ARBA" id="ARBA00023237"/>
    </source>
</evidence>
<evidence type="ECO:0000256" key="8">
    <source>
        <dbReference type="SAM" id="Phobius"/>
    </source>
</evidence>
<dbReference type="GO" id="GO:0003774">
    <property type="term" value="F:cytoskeletal motor activity"/>
    <property type="evidence" value="ECO:0007669"/>
    <property type="project" value="InterPro"/>
</dbReference>